<sequence length="408" mass="46306">MDVSIYLFRGANIPVSDGSEDVCSSDGEDYYVFNSDFVPYQGKPLASSEDNDNNGAGEDEEEDEDGILPSVLEQRFEGQVPLDNWMTPDTSLSDEKTRLESNFHQPNKSVSTLIQSDRYLQMAANGGIRENYHQQRQDIMDPEAFFPVVKNPQTVRRRAPEGLKVKQEKRSCNSLLPNTPSGVYKIQPLPNIEPILVYCEMSIGVIGDHNRHFNFLPRSITPRRDAQQIVDALFTDRKNVLIKLQKKDDRSEAYTLIEPHSSFTNVQFGMLVNSHSGYTTPQNSFMRDYILFGILPASIARQKNLQGFKSNGQLIQFRNCNAEPNSLFAFMPNHDRQTPSKYHPNLFYESSGVAVDWRATAKKITSPDCMMPNDYFFFIELHFGGCGCYTSSDQWSKFGFYASAIGIR</sequence>
<dbReference type="Proteomes" id="UP000225706">
    <property type="component" value="Unassembled WGS sequence"/>
</dbReference>
<feature type="region of interest" description="Disordered" evidence="1">
    <location>
        <begin position="42"/>
        <end position="65"/>
    </location>
</feature>
<evidence type="ECO:0000313" key="3">
    <source>
        <dbReference type="Proteomes" id="UP000225706"/>
    </source>
</evidence>
<organism evidence="2 3">
    <name type="scientific">Stylophora pistillata</name>
    <name type="common">Smooth cauliflower coral</name>
    <dbReference type="NCBI Taxonomy" id="50429"/>
    <lineage>
        <taxon>Eukaryota</taxon>
        <taxon>Metazoa</taxon>
        <taxon>Cnidaria</taxon>
        <taxon>Anthozoa</taxon>
        <taxon>Hexacorallia</taxon>
        <taxon>Scleractinia</taxon>
        <taxon>Astrocoeniina</taxon>
        <taxon>Pocilloporidae</taxon>
        <taxon>Stylophora</taxon>
    </lineage>
</organism>
<name>A0A2B4S7H8_STYPI</name>
<proteinExistence type="predicted"/>
<evidence type="ECO:0000313" key="2">
    <source>
        <dbReference type="EMBL" id="PFX24472.1"/>
    </source>
</evidence>
<comment type="caution">
    <text evidence="2">The sequence shown here is derived from an EMBL/GenBank/DDBJ whole genome shotgun (WGS) entry which is preliminary data.</text>
</comment>
<protein>
    <submittedName>
        <fullName evidence="2">Uncharacterized protein</fullName>
    </submittedName>
</protein>
<gene>
    <name evidence="2" type="ORF">AWC38_SpisGene10895</name>
</gene>
<dbReference type="EMBL" id="LSMT01000175">
    <property type="protein sequence ID" value="PFX24472.1"/>
    <property type="molecule type" value="Genomic_DNA"/>
</dbReference>
<keyword evidence="3" id="KW-1185">Reference proteome</keyword>
<evidence type="ECO:0000256" key="1">
    <source>
        <dbReference type="SAM" id="MobiDB-lite"/>
    </source>
</evidence>
<feature type="compositionally biased region" description="Acidic residues" evidence="1">
    <location>
        <begin position="49"/>
        <end position="65"/>
    </location>
</feature>
<reference evidence="3" key="1">
    <citation type="journal article" date="2017" name="bioRxiv">
        <title>Comparative analysis of the genomes of Stylophora pistillata and Acropora digitifera provides evidence for extensive differences between species of corals.</title>
        <authorList>
            <person name="Voolstra C.R."/>
            <person name="Li Y."/>
            <person name="Liew Y.J."/>
            <person name="Baumgarten S."/>
            <person name="Zoccola D."/>
            <person name="Flot J.-F."/>
            <person name="Tambutte S."/>
            <person name="Allemand D."/>
            <person name="Aranda M."/>
        </authorList>
    </citation>
    <scope>NUCLEOTIDE SEQUENCE [LARGE SCALE GENOMIC DNA]</scope>
</reference>
<accession>A0A2B4S7H8</accession>
<dbReference type="AlphaFoldDB" id="A0A2B4S7H8"/>
<dbReference type="OrthoDB" id="6059867at2759"/>